<dbReference type="VEuPathDB" id="FungiDB:FUN_018645"/>
<protein>
    <recommendedName>
        <fullName evidence="4">Ciga protein</fullName>
    </recommendedName>
</protein>
<evidence type="ECO:0000256" key="1">
    <source>
        <dbReference type="SAM" id="Phobius"/>
    </source>
</evidence>
<dbReference type="EMBL" id="LLXI01000319">
    <property type="protein sequence ID" value="PKY44385.1"/>
    <property type="molecule type" value="Genomic_DNA"/>
</dbReference>
<dbReference type="Proteomes" id="UP000234323">
    <property type="component" value="Unassembled WGS sequence"/>
</dbReference>
<comment type="caution">
    <text evidence="2">The sequence shown here is derived from an EMBL/GenBank/DDBJ whole genome shotgun (WGS) entry which is preliminary data.</text>
</comment>
<dbReference type="Gene3D" id="3.40.50.11350">
    <property type="match status" value="1"/>
</dbReference>
<sequence>MPLDKKNHNNYYNNNNNNNNNNYFQTLRFSYKRLFRTTYPLLILFTILVFFFSYKECFSNPLELKCSIEDYDIIEDSQDFPIQNEKFLTYLPHSQFHNQFIELKNAIVLAYLTNRTLIVPSILQTEHKVLSISHSPLYYLNNQLINNTNIKKDRLLCDVKYSDHCSPEYEAYDNFELINWEEIIDFSWIKNEIKIIHRGYDFSIEGLFNICNIPFKETNNNYNNNNYNITLQGLLEDNNDVYVISNDNKYYYRFFDTENPHNNYILSKYETPYLISDLRKREEKLIHVDTLFGSTRIDYKNKNVIKWRIDMLRSLKLSHPTLLDVSNNIINELGGFGNFLGAHVRTADGRFKHNLENIIDQVIEKLKKYQKISNQTINSNNSKNLSLNDCKLLNKKIIFIATDSSNPHVTLSKIFSTFPCVFTINDFDDFVIPLMKISYTFDKNTKMSKFFYPLLDLLIISNGMDVVVTYSSTFSGFAKYYHDVLVFERESLKKKINNNITET</sequence>
<dbReference type="PANTHER" id="PTHR36050">
    <property type="entry name" value="O-FUCOSYLTRANSFERASE 30"/>
    <property type="match status" value="1"/>
</dbReference>
<dbReference type="PANTHER" id="PTHR36050:SF1">
    <property type="entry name" value="O-FUCOSYLTRANSFERASE 30"/>
    <property type="match status" value="1"/>
</dbReference>
<organism evidence="2 3">
    <name type="scientific">Rhizophagus irregularis</name>
    <dbReference type="NCBI Taxonomy" id="588596"/>
    <lineage>
        <taxon>Eukaryota</taxon>
        <taxon>Fungi</taxon>
        <taxon>Fungi incertae sedis</taxon>
        <taxon>Mucoromycota</taxon>
        <taxon>Glomeromycotina</taxon>
        <taxon>Glomeromycetes</taxon>
        <taxon>Glomerales</taxon>
        <taxon>Glomeraceae</taxon>
        <taxon>Rhizophagus</taxon>
    </lineage>
</organism>
<dbReference type="AlphaFoldDB" id="A0A2I1GCM7"/>
<accession>A0A2I1GCM7</accession>
<evidence type="ECO:0000313" key="3">
    <source>
        <dbReference type="Proteomes" id="UP000234323"/>
    </source>
</evidence>
<proteinExistence type="predicted"/>
<reference evidence="2 3" key="1">
    <citation type="submission" date="2015-10" db="EMBL/GenBank/DDBJ databases">
        <title>Genome analyses suggest a sexual origin of heterokaryosis in a supposedly ancient asexual fungus.</title>
        <authorList>
            <person name="Ropars J."/>
            <person name="Sedzielewska K."/>
            <person name="Noel J."/>
            <person name="Charron P."/>
            <person name="Farinelli L."/>
            <person name="Marton T."/>
            <person name="Kruger M."/>
            <person name="Pelin A."/>
            <person name="Brachmann A."/>
            <person name="Corradi N."/>
        </authorList>
    </citation>
    <scope>NUCLEOTIDE SEQUENCE [LARGE SCALE GENOMIC DNA]</scope>
    <source>
        <strain evidence="2 3">A4</strain>
    </source>
</reference>
<gene>
    <name evidence="2" type="ORF">RhiirA4_443093</name>
</gene>
<dbReference type="OrthoDB" id="1882547at2759"/>
<dbReference type="VEuPathDB" id="FungiDB:RhiirA1_520503"/>
<keyword evidence="1" id="KW-0472">Membrane</keyword>
<keyword evidence="3" id="KW-1185">Reference proteome</keyword>
<feature type="transmembrane region" description="Helical" evidence="1">
    <location>
        <begin position="34"/>
        <end position="54"/>
    </location>
</feature>
<evidence type="ECO:0008006" key="4">
    <source>
        <dbReference type="Google" id="ProtNLM"/>
    </source>
</evidence>
<keyword evidence="1" id="KW-1133">Transmembrane helix</keyword>
<name>A0A2I1GCM7_9GLOM</name>
<keyword evidence="1" id="KW-0812">Transmembrane</keyword>
<dbReference type="VEuPathDB" id="FungiDB:RhiirFUN_015079"/>
<evidence type="ECO:0000313" key="2">
    <source>
        <dbReference type="EMBL" id="PKY44385.1"/>
    </source>
</evidence>